<gene>
    <name evidence="1" type="ORF">CcrPW_gp131</name>
</gene>
<keyword evidence="2" id="KW-1185">Reference proteome</keyword>
<reference evidence="1 2" key="2">
    <citation type="submission" date="2018-09" db="EMBL/GenBank/DDBJ databases">
        <title>Giant CbK-like Caulobacter bacteriophages have genetically divergent genomes.</title>
        <authorList>
            <person name="Wilson K."/>
            <person name="Ely B."/>
        </authorList>
    </citation>
    <scope>NUCLEOTIDE SEQUENCE [LARGE SCALE GENOMIC DNA]</scope>
</reference>
<dbReference type="Proteomes" id="UP000259026">
    <property type="component" value="Segment"/>
</dbReference>
<organism evidence="1 2">
    <name type="scientific">Caulobacter phage CcrPW</name>
    <dbReference type="NCBI Taxonomy" id="2283271"/>
    <lineage>
        <taxon>Viruses</taxon>
        <taxon>Duplodnaviria</taxon>
        <taxon>Heunggongvirae</taxon>
        <taxon>Uroviricota</taxon>
        <taxon>Caudoviricetes</taxon>
        <taxon>Jeanschmidtviridae</taxon>
        <taxon>Colossusvirus</taxon>
        <taxon>Colossusvirus PW</taxon>
    </lineage>
</organism>
<reference evidence="2" key="1">
    <citation type="submission" date="2018-07" db="EMBL/GenBank/DDBJ databases">
        <title>Giant CbK-like Caulobacter bacteriophages have genetically divergent genomes.</title>
        <authorList>
            <person name="Wilson K.M."/>
            <person name="Ely B."/>
        </authorList>
    </citation>
    <scope>NUCLEOTIDE SEQUENCE [LARGE SCALE GENOMIC DNA]</scope>
</reference>
<sequence length="277" mass="28932">MTDYTSILHMPMVAPNQNQKEATINTALAIVEAACNDTLVLALTGNRALNAEEFTRYFFFKFTGNSVTRNVSVPNTPRFFTVSNAGTASINLDVIGGSDTPVVIEADKRVLVYSDGTQIVAVSSGVSALGNLSDVTGAGDASAGQVLSFDSGSGTWTPTDNIADREFFTNGKPTASQRVYAHTFVRNCRLFSDFTGSQGRAGTAATANAVFNVYKGATLVGTMTVAAGSTVFTFSTDTGGGSTTVTYAPGDTLTIRAPSSQDANLADISVTLKGVYF</sequence>
<evidence type="ECO:0000313" key="2">
    <source>
        <dbReference type="Proteomes" id="UP000259026"/>
    </source>
</evidence>
<name>A0A385EAG6_9CAUD</name>
<accession>A0A385EAG6</accession>
<dbReference type="EMBL" id="MH588545">
    <property type="protein sequence ID" value="AXQ68670.1"/>
    <property type="molecule type" value="Genomic_DNA"/>
</dbReference>
<proteinExistence type="predicted"/>
<evidence type="ECO:0000313" key="1">
    <source>
        <dbReference type="EMBL" id="AXQ68670.1"/>
    </source>
</evidence>
<protein>
    <submittedName>
        <fullName evidence="1">Tail fiber protein</fullName>
    </submittedName>
</protein>